<proteinExistence type="predicted"/>
<dbReference type="EMBL" id="CAEZZT010000026">
    <property type="protein sequence ID" value="CAB4775157.1"/>
    <property type="molecule type" value="Genomic_DNA"/>
</dbReference>
<dbReference type="InterPro" id="IPR019546">
    <property type="entry name" value="TAT_signal_bac_arc"/>
</dbReference>
<gene>
    <name evidence="1" type="ORF">UFOPK2918_00521</name>
</gene>
<name>A0A6J6VXD7_9ZZZZ</name>
<dbReference type="InterPro" id="IPR006311">
    <property type="entry name" value="TAT_signal"/>
</dbReference>
<reference evidence="1" key="1">
    <citation type="submission" date="2020-05" db="EMBL/GenBank/DDBJ databases">
        <authorList>
            <person name="Chiriac C."/>
            <person name="Salcher M."/>
            <person name="Ghai R."/>
            <person name="Kavagutti S V."/>
        </authorList>
    </citation>
    <scope>NUCLEOTIDE SEQUENCE</scope>
</reference>
<dbReference type="Gene3D" id="3.40.190.10">
    <property type="entry name" value="Periplasmic binding protein-like II"/>
    <property type="match status" value="2"/>
</dbReference>
<dbReference type="Pfam" id="PF01547">
    <property type="entry name" value="SBP_bac_1"/>
    <property type="match status" value="1"/>
</dbReference>
<dbReference type="Pfam" id="PF10518">
    <property type="entry name" value="TAT_signal"/>
    <property type="match status" value="1"/>
</dbReference>
<dbReference type="InterPro" id="IPR050490">
    <property type="entry name" value="Bact_solute-bd_prot1"/>
</dbReference>
<evidence type="ECO:0000313" key="1">
    <source>
        <dbReference type="EMBL" id="CAB4775157.1"/>
    </source>
</evidence>
<organism evidence="1">
    <name type="scientific">freshwater metagenome</name>
    <dbReference type="NCBI Taxonomy" id="449393"/>
    <lineage>
        <taxon>unclassified sequences</taxon>
        <taxon>metagenomes</taxon>
        <taxon>ecological metagenomes</taxon>
    </lineage>
</organism>
<dbReference type="PROSITE" id="PS51318">
    <property type="entry name" value="TAT"/>
    <property type="match status" value="1"/>
</dbReference>
<protein>
    <submittedName>
        <fullName evidence="1">Unannotated protein</fullName>
    </submittedName>
</protein>
<dbReference type="NCBIfam" id="TIGR01409">
    <property type="entry name" value="TAT_signal_seq"/>
    <property type="match status" value="1"/>
</dbReference>
<dbReference type="SUPFAM" id="SSF53850">
    <property type="entry name" value="Periplasmic binding protein-like II"/>
    <property type="match status" value="1"/>
</dbReference>
<dbReference type="PANTHER" id="PTHR43649:SF12">
    <property type="entry name" value="DIACETYLCHITOBIOSE BINDING PROTEIN DASA"/>
    <property type="match status" value="1"/>
</dbReference>
<accession>A0A6J6VXD7</accession>
<dbReference type="InterPro" id="IPR006059">
    <property type="entry name" value="SBP"/>
</dbReference>
<dbReference type="AlphaFoldDB" id="A0A6J6VXD7"/>
<sequence length="474" mass="50611">MKDKVRAHATDSSDNGVNRRDFLKVGAAAAAVAGASSVGMAESASAAAYNPKKFAGTTVKILLVDGERDQEGIKDKISYIQKTHGIKVEVTALALGAQLEKIQSVLRASTSEYDIIDNLGFTVSGVVGGGLFTKLNDYIANKELTAPTYNYPADFPAGQLDYTSRYDVANNKFGGKDVYLIPGMHSGSVIMFYRKDLLSAAGIPVPKSWDDYIDAARKLNTGGVSGTTMIAANDVSLILVDWYARFASMGGKLMSGTPGAKNYKPNLNGATAVRAVQHMIDCAEVSPKGVGSFGFTESVDAFSRGDVALMLCWSTIAGSAFNPATSKVASKIGAVQIPGDANTTGRPIRGGWGLGIPKNLPKKRKDAAWMVMQYITSASFDKYQMDNYQTDPNRRSTYADAALNKKFPYLKVAGQAMENAKMLDVALIPECFELVGEAAREFNLAIIGSQTAKQACANAQASWEKILKRAGHLA</sequence>
<dbReference type="PANTHER" id="PTHR43649">
    <property type="entry name" value="ARABINOSE-BINDING PROTEIN-RELATED"/>
    <property type="match status" value="1"/>
</dbReference>